<dbReference type="SUPFAM" id="SSF51735">
    <property type="entry name" value="NAD(P)-binding Rossmann-fold domains"/>
    <property type="match status" value="1"/>
</dbReference>
<dbReference type="PRINTS" id="PR00081">
    <property type="entry name" value="GDHRDH"/>
</dbReference>
<evidence type="ECO:0000256" key="1">
    <source>
        <dbReference type="ARBA" id="ARBA00023002"/>
    </source>
</evidence>
<keyword evidence="2" id="KW-0812">Transmembrane</keyword>
<evidence type="ECO:0000313" key="3">
    <source>
        <dbReference type="EMBL" id="GMI07893.1"/>
    </source>
</evidence>
<sequence>MSCLKKEECDNKETLHNAISLVAPIYGFVLYVFLSSWHDNPVSPSAWMSLFLYPLLSPLFSLKIVPHLPIPTFLRCYLCGLASIVIAWNAYATVVVGPKPDLSDLSGQGLMGKKYLVTGGSAGIGMATVELLARLEATVVVLVRNTGKMEGAERNVWEKVESWRSKRGLKGRGNGKIIVVQCDLCSLASVRKAGSIVLKEHPDIHCLVLNAGVMFPNKVETEDGLDGMMTANHLGHFVLVKELVDNLTKSEGGGRIVLLTSSTHHMVKNGLLVDDLNCLKRPYTLFGQYSQSKICNVILAKELIKRYPSLWTAAVHPGVVRTDVVRNLPSFIKALNTMFGFVMWSLQKTPVEGSYSTLHACIVRRDRARNGAYWANCTECKANKWAEEESVGGRLWEESEKLTGGGKKQ</sequence>
<dbReference type="Proteomes" id="UP001165082">
    <property type="component" value="Unassembled WGS sequence"/>
</dbReference>
<organism evidence="3 4">
    <name type="scientific">Triparma retinervis</name>
    <dbReference type="NCBI Taxonomy" id="2557542"/>
    <lineage>
        <taxon>Eukaryota</taxon>
        <taxon>Sar</taxon>
        <taxon>Stramenopiles</taxon>
        <taxon>Ochrophyta</taxon>
        <taxon>Bolidophyceae</taxon>
        <taxon>Parmales</taxon>
        <taxon>Triparmaceae</taxon>
        <taxon>Triparma</taxon>
    </lineage>
</organism>
<keyword evidence="1" id="KW-0560">Oxidoreductase</keyword>
<protein>
    <submittedName>
        <fullName evidence="3">Uncharacterized protein</fullName>
    </submittedName>
</protein>
<dbReference type="Gene3D" id="3.40.50.720">
    <property type="entry name" value="NAD(P)-binding Rossmann-like Domain"/>
    <property type="match status" value="1"/>
</dbReference>
<dbReference type="OrthoDB" id="189977at2759"/>
<keyword evidence="2" id="KW-1133">Transmembrane helix</keyword>
<evidence type="ECO:0000313" key="4">
    <source>
        <dbReference type="Proteomes" id="UP001165082"/>
    </source>
</evidence>
<feature type="transmembrane region" description="Helical" evidence="2">
    <location>
        <begin position="72"/>
        <end position="91"/>
    </location>
</feature>
<proteinExistence type="predicted"/>
<dbReference type="AlphaFoldDB" id="A0A9W7CFU5"/>
<feature type="transmembrane region" description="Helical" evidence="2">
    <location>
        <begin position="15"/>
        <end position="34"/>
    </location>
</feature>
<keyword evidence="4" id="KW-1185">Reference proteome</keyword>
<accession>A0A9W7CFU5</accession>
<dbReference type="EMBL" id="BRXZ01000231">
    <property type="protein sequence ID" value="GMI07893.1"/>
    <property type="molecule type" value="Genomic_DNA"/>
</dbReference>
<name>A0A9W7CFU5_9STRA</name>
<dbReference type="InterPro" id="IPR002347">
    <property type="entry name" value="SDR_fam"/>
</dbReference>
<dbReference type="GO" id="GO:0016491">
    <property type="term" value="F:oxidoreductase activity"/>
    <property type="evidence" value="ECO:0007669"/>
    <property type="project" value="UniProtKB-KW"/>
</dbReference>
<feature type="transmembrane region" description="Helical" evidence="2">
    <location>
        <begin position="46"/>
        <end position="65"/>
    </location>
</feature>
<dbReference type="InterPro" id="IPR036291">
    <property type="entry name" value="NAD(P)-bd_dom_sf"/>
</dbReference>
<dbReference type="PANTHER" id="PTHR43157:SF73">
    <property type="entry name" value="WW DOMAIN-CONTAINING OXIDOREDUCTASE-LIKE PROTEIN"/>
    <property type="match status" value="1"/>
</dbReference>
<reference evidence="3" key="1">
    <citation type="submission" date="2022-07" db="EMBL/GenBank/DDBJ databases">
        <title>Genome analysis of Parmales, a sister group of diatoms, reveals the evolutionary specialization of diatoms from phago-mixotrophs to photoautotrophs.</title>
        <authorList>
            <person name="Ban H."/>
            <person name="Sato S."/>
            <person name="Yoshikawa S."/>
            <person name="Kazumasa Y."/>
            <person name="Nakamura Y."/>
            <person name="Ichinomiya M."/>
            <person name="Saitoh K."/>
            <person name="Sato N."/>
            <person name="Blanc-Mathieu R."/>
            <person name="Endo H."/>
            <person name="Kuwata A."/>
            <person name="Ogata H."/>
        </authorList>
    </citation>
    <scope>NUCLEOTIDE SEQUENCE</scope>
</reference>
<comment type="caution">
    <text evidence="3">The sequence shown here is derived from an EMBL/GenBank/DDBJ whole genome shotgun (WGS) entry which is preliminary data.</text>
</comment>
<dbReference type="PANTHER" id="PTHR43157">
    <property type="entry name" value="PHOSPHATIDYLINOSITOL-GLYCAN BIOSYNTHESIS CLASS F PROTEIN-RELATED"/>
    <property type="match status" value="1"/>
</dbReference>
<evidence type="ECO:0000256" key="2">
    <source>
        <dbReference type="SAM" id="Phobius"/>
    </source>
</evidence>
<gene>
    <name evidence="3" type="ORF">TrRE_jg5469</name>
</gene>
<keyword evidence="2" id="KW-0472">Membrane</keyword>
<dbReference type="Pfam" id="PF00106">
    <property type="entry name" value="adh_short"/>
    <property type="match status" value="1"/>
</dbReference>